<organism evidence="6 7">
    <name type="scientific">Labeo rohita</name>
    <name type="common">Indian major carp</name>
    <name type="synonym">Cyprinus rohita</name>
    <dbReference type="NCBI Taxonomy" id="84645"/>
    <lineage>
        <taxon>Eukaryota</taxon>
        <taxon>Metazoa</taxon>
        <taxon>Chordata</taxon>
        <taxon>Craniata</taxon>
        <taxon>Vertebrata</taxon>
        <taxon>Euteleostomi</taxon>
        <taxon>Actinopterygii</taxon>
        <taxon>Neopterygii</taxon>
        <taxon>Teleostei</taxon>
        <taxon>Ostariophysi</taxon>
        <taxon>Cypriniformes</taxon>
        <taxon>Cyprinidae</taxon>
        <taxon>Labeoninae</taxon>
        <taxon>Labeonini</taxon>
        <taxon>Labeo</taxon>
    </lineage>
</organism>
<dbReference type="Gene3D" id="1.10.150.50">
    <property type="entry name" value="Transcription Factor, Ets-1"/>
    <property type="match status" value="1"/>
</dbReference>
<dbReference type="STRING" id="84645.A0A498MQR4"/>
<dbReference type="InterPro" id="IPR045688">
    <property type="entry name" value="Ets1_N_flank"/>
</dbReference>
<dbReference type="SMART" id="SM00413">
    <property type="entry name" value="ETS"/>
    <property type="match status" value="1"/>
</dbReference>
<proteinExistence type="inferred from homology"/>
<name>A0A498MQR4_LABRO</name>
<dbReference type="PROSITE" id="PS00345">
    <property type="entry name" value="ETS_DOMAIN_1"/>
    <property type="match status" value="1"/>
</dbReference>
<evidence type="ECO:0000256" key="1">
    <source>
        <dbReference type="ARBA" id="ARBA00005562"/>
    </source>
</evidence>
<dbReference type="PANTHER" id="PTHR11849:SF209">
    <property type="entry name" value="ETS TRANSLOCATION VARIANT 2"/>
    <property type="match status" value="1"/>
</dbReference>
<dbReference type="InterPro" id="IPR013761">
    <property type="entry name" value="SAM/pointed_sf"/>
</dbReference>
<evidence type="ECO:0000259" key="5">
    <source>
        <dbReference type="PROSITE" id="PS51433"/>
    </source>
</evidence>
<dbReference type="PRINTS" id="PR00454">
    <property type="entry name" value="ETSDOMAIN"/>
</dbReference>
<dbReference type="Pfam" id="PF00178">
    <property type="entry name" value="Ets"/>
    <property type="match status" value="1"/>
</dbReference>
<gene>
    <name evidence="6" type="ORF">ROHU_024638</name>
</gene>
<feature type="domain" description="ETS" evidence="4">
    <location>
        <begin position="349"/>
        <end position="429"/>
    </location>
</feature>
<evidence type="ECO:0000256" key="2">
    <source>
        <dbReference type="ARBA" id="ARBA00023125"/>
    </source>
</evidence>
<dbReference type="InterPro" id="IPR000418">
    <property type="entry name" value="Ets_dom"/>
</dbReference>
<dbReference type="InterPro" id="IPR003118">
    <property type="entry name" value="Pointed_dom"/>
</dbReference>
<dbReference type="PROSITE" id="PS00346">
    <property type="entry name" value="ETS_DOMAIN_2"/>
    <property type="match status" value="1"/>
</dbReference>
<comment type="caution">
    <text evidence="6">The sequence shown here is derived from an EMBL/GenBank/DDBJ whole genome shotgun (WGS) entry which is preliminary data.</text>
</comment>
<dbReference type="GO" id="GO:0030154">
    <property type="term" value="P:cell differentiation"/>
    <property type="evidence" value="ECO:0007669"/>
    <property type="project" value="TreeGrafter"/>
</dbReference>
<keyword evidence="7" id="KW-1185">Reference proteome</keyword>
<evidence type="ECO:0000313" key="6">
    <source>
        <dbReference type="EMBL" id="RXN20916.1"/>
    </source>
</evidence>
<dbReference type="Proteomes" id="UP000290572">
    <property type="component" value="Unassembled WGS sequence"/>
</dbReference>
<dbReference type="InterPro" id="IPR046328">
    <property type="entry name" value="ETS_fam"/>
</dbReference>
<dbReference type="SUPFAM" id="SSF47769">
    <property type="entry name" value="SAM/Pointed domain"/>
    <property type="match status" value="1"/>
</dbReference>
<dbReference type="Pfam" id="PF19525">
    <property type="entry name" value="Ets1_N_flank"/>
    <property type="match status" value="1"/>
</dbReference>
<protein>
    <submittedName>
        <fullName evidence="6">C-ets-1-B-like isoform X2</fullName>
    </submittedName>
</protein>
<dbReference type="PROSITE" id="PS51433">
    <property type="entry name" value="PNT"/>
    <property type="match status" value="1"/>
</dbReference>
<dbReference type="SUPFAM" id="SSF46785">
    <property type="entry name" value="Winged helix' DNA-binding domain"/>
    <property type="match status" value="1"/>
</dbReference>
<dbReference type="PROSITE" id="PS50061">
    <property type="entry name" value="ETS_DOMAIN_3"/>
    <property type="match status" value="1"/>
</dbReference>
<dbReference type="PANTHER" id="PTHR11849">
    <property type="entry name" value="ETS"/>
    <property type="match status" value="1"/>
</dbReference>
<dbReference type="SMART" id="SM00251">
    <property type="entry name" value="SAM_PNT"/>
    <property type="match status" value="1"/>
</dbReference>
<evidence type="ECO:0000256" key="3">
    <source>
        <dbReference type="RuleBase" id="RU004019"/>
    </source>
</evidence>
<dbReference type="AlphaFoldDB" id="A0A498MQR4"/>
<reference evidence="6 7" key="1">
    <citation type="submission" date="2018-03" db="EMBL/GenBank/DDBJ databases">
        <title>Draft genome sequence of Rohu Carp (Labeo rohita).</title>
        <authorList>
            <person name="Das P."/>
            <person name="Kushwaha B."/>
            <person name="Joshi C.G."/>
            <person name="Kumar D."/>
            <person name="Nagpure N.S."/>
            <person name="Sahoo L."/>
            <person name="Das S.P."/>
            <person name="Bit A."/>
            <person name="Patnaik S."/>
            <person name="Meher P.K."/>
            <person name="Jayasankar P."/>
            <person name="Koringa P.G."/>
            <person name="Patel N.V."/>
            <person name="Hinsu A.T."/>
            <person name="Kumar R."/>
            <person name="Pandey M."/>
            <person name="Agarwal S."/>
            <person name="Srivastava S."/>
            <person name="Singh M."/>
            <person name="Iquebal M.A."/>
            <person name="Jaiswal S."/>
            <person name="Angadi U.B."/>
            <person name="Kumar N."/>
            <person name="Raza M."/>
            <person name="Shah T.M."/>
            <person name="Rai A."/>
            <person name="Jena J.K."/>
        </authorList>
    </citation>
    <scope>NUCLEOTIDE SEQUENCE [LARGE SCALE GENOMIC DNA]</scope>
    <source>
        <strain evidence="6">DASCIFA01</strain>
        <tissue evidence="6">Testis</tissue>
    </source>
</reference>
<dbReference type="InterPro" id="IPR036388">
    <property type="entry name" value="WH-like_DNA-bd_sf"/>
</dbReference>
<evidence type="ECO:0000259" key="4">
    <source>
        <dbReference type="PROSITE" id="PS50061"/>
    </source>
</evidence>
<dbReference type="EMBL" id="QBIY01012628">
    <property type="protein sequence ID" value="RXN20916.1"/>
    <property type="molecule type" value="Genomic_DNA"/>
</dbReference>
<dbReference type="GO" id="GO:0043565">
    <property type="term" value="F:sequence-specific DNA binding"/>
    <property type="evidence" value="ECO:0007669"/>
    <property type="project" value="InterPro"/>
</dbReference>
<evidence type="ECO:0000313" key="7">
    <source>
        <dbReference type="Proteomes" id="UP000290572"/>
    </source>
</evidence>
<keyword evidence="3" id="KW-0539">Nucleus</keyword>
<comment type="subcellular location">
    <subcellularLocation>
        <location evidence="3">Nucleus</location>
    </subcellularLocation>
</comment>
<feature type="domain" description="PNT" evidence="5">
    <location>
        <begin position="92"/>
        <end position="177"/>
    </location>
</feature>
<sequence>MINSLFSPLLYPKLILTQQHIIPSAQNWLPPTSRIKRDLGQCFIHICYCLSRCKCCRKRSSGGMAVTVVPHMQPPVVCHPQNPAPPRPLYGQHITLQEVPNGPEYSPNDPREWTEAHVREWLTWTVNEFSLKNVDFHKFSMDGANLCALGKERFLDLAPDFVGDILWEHLEMLQKDYGIEHPQCVPPSEYSEPSFITESYQTLHPISSEDLLSLKYESEYPNVILRDTPLNPLQGDYFSVKQEVVSPDNMCVGRISRGKLGGQDSFESIDSFESCDRLTQSWSSQSSFNSLQRVPSYDSFDSEDYPTALHGHKPKGTFKDYVRERSDLSKDKPVIPAAALAGYTGSGPIQLWQFLLELLTDKSCQTFISWTGDGWEFKLSDPDEVARRWGKRKNKPKMNYEKLSRGLRYYYDKNIIHKTSGKRYVYRFVCDLKSLLGYTPEELHTMLDVKPDTDE</sequence>
<dbReference type="GO" id="GO:0005634">
    <property type="term" value="C:nucleus"/>
    <property type="evidence" value="ECO:0007669"/>
    <property type="project" value="UniProtKB-SubCell"/>
</dbReference>
<dbReference type="FunFam" id="1.10.10.10:FF:000097">
    <property type="entry name" value="Protein c-ets-1 isoform 1"/>
    <property type="match status" value="1"/>
</dbReference>
<dbReference type="FunFam" id="1.10.150.50:FF:000014">
    <property type="entry name" value="Protein c-ets-1 isoform 1"/>
    <property type="match status" value="1"/>
</dbReference>
<comment type="similarity">
    <text evidence="1 3">Belongs to the ETS family.</text>
</comment>
<dbReference type="Gene3D" id="1.10.10.10">
    <property type="entry name" value="Winged helix-like DNA-binding domain superfamily/Winged helix DNA-binding domain"/>
    <property type="match status" value="1"/>
</dbReference>
<dbReference type="GO" id="GO:0000981">
    <property type="term" value="F:DNA-binding transcription factor activity, RNA polymerase II-specific"/>
    <property type="evidence" value="ECO:0007669"/>
    <property type="project" value="TreeGrafter"/>
</dbReference>
<keyword evidence="2 3" id="KW-0238">DNA-binding</keyword>
<dbReference type="InterPro" id="IPR036390">
    <property type="entry name" value="WH_DNA-bd_sf"/>
</dbReference>
<accession>A0A498MQR4</accession>